<keyword evidence="3" id="KW-1185">Reference proteome</keyword>
<dbReference type="GO" id="GO:0071111">
    <property type="term" value="F:cyclic-guanylate-specific phosphodiesterase activity"/>
    <property type="evidence" value="ECO:0007669"/>
    <property type="project" value="InterPro"/>
</dbReference>
<dbReference type="AlphaFoldDB" id="A0A0R1RCY3"/>
<dbReference type="PANTHER" id="PTHR33121:SF76">
    <property type="entry name" value="SIGNALING PROTEIN"/>
    <property type="match status" value="1"/>
</dbReference>
<organism evidence="2 3">
    <name type="scientific">Lacticaseibacillus manihotivorans DSM 13343 = JCM 12514</name>
    <dbReference type="NCBI Taxonomy" id="1423769"/>
    <lineage>
        <taxon>Bacteria</taxon>
        <taxon>Bacillati</taxon>
        <taxon>Bacillota</taxon>
        <taxon>Bacilli</taxon>
        <taxon>Lactobacillales</taxon>
        <taxon>Lactobacillaceae</taxon>
        <taxon>Lacticaseibacillus</taxon>
    </lineage>
</organism>
<protein>
    <submittedName>
        <fullName evidence="2">C-di-GMP-specific phosphodiesterase</fullName>
    </submittedName>
</protein>
<dbReference type="PATRIC" id="fig|1423769.4.peg.1721"/>
<dbReference type="OrthoDB" id="2315942at2"/>
<sequence length="233" mass="26293">MKMIRLWGQPKYAAATGKLAGYELFLREKQTENGEWQLPADFSKFSPSTMANLIGATLKTLPQDFELVSFNLDQEQFIDEAYTTLLVAVQAQLDYALVIELTERRGIGRKTIQLDDLITAAQRFQAVGLRVCLDDVGTGENQTTLVDALDPYVSEYKYALQNVRGKLSLAEVAAQVTLWRERAARLHKRFALEGFEDPEDVRLIQAFSPDLVQGYYFGRPHTLPIAADFKPIN</sequence>
<dbReference type="InterPro" id="IPR001633">
    <property type="entry name" value="EAL_dom"/>
</dbReference>
<dbReference type="InterPro" id="IPR035919">
    <property type="entry name" value="EAL_sf"/>
</dbReference>
<proteinExistence type="predicted"/>
<dbReference type="InterPro" id="IPR050706">
    <property type="entry name" value="Cyclic-di-GMP_PDE-like"/>
</dbReference>
<name>A0A0R1RCY3_9LACO</name>
<dbReference type="PANTHER" id="PTHR33121">
    <property type="entry name" value="CYCLIC DI-GMP PHOSPHODIESTERASE PDEF"/>
    <property type="match status" value="1"/>
</dbReference>
<gene>
    <name evidence="2" type="ORF">FD01_GL001608</name>
</gene>
<dbReference type="Pfam" id="PF00563">
    <property type="entry name" value="EAL"/>
    <property type="match status" value="1"/>
</dbReference>
<accession>A0A0R1RCY3</accession>
<dbReference type="PROSITE" id="PS50883">
    <property type="entry name" value="EAL"/>
    <property type="match status" value="1"/>
</dbReference>
<feature type="domain" description="EAL" evidence="1">
    <location>
        <begin position="1"/>
        <end position="233"/>
    </location>
</feature>
<dbReference type="EMBL" id="AZEU01000022">
    <property type="protein sequence ID" value="KRL53060.1"/>
    <property type="molecule type" value="Genomic_DNA"/>
</dbReference>
<evidence type="ECO:0000313" key="2">
    <source>
        <dbReference type="EMBL" id="KRL53060.1"/>
    </source>
</evidence>
<dbReference type="SMART" id="SM00052">
    <property type="entry name" value="EAL"/>
    <property type="match status" value="1"/>
</dbReference>
<dbReference type="Gene3D" id="3.20.20.450">
    <property type="entry name" value="EAL domain"/>
    <property type="match status" value="1"/>
</dbReference>
<evidence type="ECO:0000313" key="3">
    <source>
        <dbReference type="Proteomes" id="UP000051790"/>
    </source>
</evidence>
<comment type="caution">
    <text evidence="2">The sequence shown here is derived from an EMBL/GenBank/DDBJ whole genome shotgun (WGS) entry which is preliminary data.</text>
</comment>
<evidence type="ECO:0000259" key="1">
    <source>
        <dbReference type="PROSITE" id="PS50883"/>
    </source>
</evidence>
<dbReference type="SUPFAM" id="SSF141868">
    <property type="entry name" value="EAL domain-like"/>
    <property type="match status" value="1"/>
</dbReference>
<reference evidence="2 3" key="1">
    <citation type="journal article" date="2015" name="Genome Announc.">
        <title>Expanding the biotechnology potential of lactobacilli through comparative genomics of 213 strains and associated genera.</title>
        <authorList>
            <person name="Sun Z."/>
            <person name="Harris H.M."/>
            <person name="McCann A."/>
            <person name="Guo C."/>
            <person name="Argimon S."/>
            <person name="Zhang W."/>
            <person name="Yang X."/>
            <person name="Jeffery I.B."/>
            <person name="Cooney J.C."/>
            <person name="Kagawa T.F."/>
            <person name="Liu W."/>
            <person name="Song Y."/>
            <person name="Salvetti E."/>
            <person name="Wrobel A."/>
            <person name="Rasinkangas P."/>
            <person name="Parkhill J."/>
            <person name="Rea M.C."/>
            <person name="O'Sullivan O."/>
            <person name="Ritari J."/>
            <person name="Douillard F.P."/>
            <person name="Paul Ross R."/>
            <person name="Yang R."/>
            <person name="Briner A.E."/>
            <person name="Felis G.E."/>
            <person name="de Vos W.M."/>
            <person name="Barrangou R."/>
            <person name="Klaenhammer T.R."/>
            <person name="Caufield P.W."/>
            <person name="Cui Y."/>
            <person name="Zhang H."/>
            <person name="O'Toole P.W."/>
        </authorList>
    </citation>
    <scope>NUCLEOTIDE SEQUENCE [LARGE SCALE GENOMIC DNA]</scope>
    <source>
        <strain evidence="2 3">DSM 13343</strain>
    </source>
</reference>
<dbReference type="Proteomes" id="UP000051790">
    <property type="component" value="Unassembled WGS sequence"/>
</dbReference>